<name>A0ABV6RNM6_9GAMM</name>
<keyword evidence="3" id="KW-1185">Reference proteome</keyword>
<dbReference type="EMBL" id="JBHLTG010000002">
    <property type="protein sequence ID" value="MFC0678587.1"/>
    <property type="molecule type" value="Genomic_DNA"/>
</dbReference>
<proteinExistence type="predicted"/>
<sequence>MPRSNRPSRRRGSFEPHDEFDPTRVLFGTRRTVAKRDGIWNVQPLAPTSAQKTYLCPGCSLDIGPGTGHVVTWRADGLFGEQDDLAARRHWHSHCWNIRP</sequence>
<accession>A0ABV6RNM6</accession>
<comment type="caution">
    <text evidence="2">The sequence shown here is derived from an EMBL/GenBank/DDBJ whole genome shotgun (WGS) entry which is preliminary data.</text>
</comment>
<feature type="compositionally biased region" description="Basic and acidic residues" evidence="1">
    <location>
        <begin position="12"/>
        <end position="21"/>
    </location>
</feature>
<evidence type="ECO:0000256" key="1">
    <source>
        <dbReference type="SAM" id="MobiDB-lite"/>
    </source>
</evidence>
<evidence type="ECO:0000313" key="2">
    <source>
        <dbReference type="EMBL" id="MFC0678587.1"/>
    </source>
</evidence>
<protein>
    <recommendedName>
        <fullName evidence="4">ATP/GTP-binding protein</fullName>
    </recommendedName>
</protein>
<feature type="region of interest" description="Disordered" evidence="1">
    <location>
        <begin position="1"/>
        <end position="21"/>
    </location>
</feature>
<evidence type="ECO:0008006" key="4">
    <source>
        <dbReference type="Google" id="ProtNLM"/>
    </source>
</evidence>
<gene>
    <name evidence="2" type="ORF">ACFFGH_12125</name>
</gene>
<evidence type="ECO:0000313" key="3">
    <source>
        <dbReference type="Proteomes" id="UP001589896"/>
    </source>
</evidence>
<reference evidence="2 3" key="1">
    <citation type="submission" date="2024-09" db="EMBL/GenBank/DDBJ databases">
        <authorList>
            <person name="Sun Q."/>
            <person name="Mori K."/>
        </authorList>
    </citation>
    <scope>NUCLEOTIDE SEQUENCE [LARGE SCALE GENOMIC DNA]</scope>
    <source>
        <strain evidence="2 3">KCTC 23076</strain>
    </source>
</reference>
<feature type="compositionally biased region" description="Basic residues" evidence="1">
    <location>
        <begin position="1"/>
        <end position="11"/>
    </location>
</feature>
<organism evidence="2 3">
    <name type="scientific">Lysobacter korlensis</name>
    <dbReference type="NCBI Taxonomy" id="553636"/>
    <lineage>
        <taxon>Bacteria</taxon>
        <taxon>Pseudomonadati</taxon>
        <taxon>Pseudomonadota</taxon>
        <taxon>Gammaproteobacteria</taxon>
        <taxon>Lysobacterales</taxon>
        <taxon>Lysobacteraceae</taxon>
        <taxon>Lysobacter</taxon>
    </lineage>
</organism>
<dbReference type="Proteomes" id="UP001589896">
    <property type="component" value="Unassembled WGS sequence"/>
</dbReference>
<dbReference type="RefSeq" id="WP_386668568.1">
    <property type="nucleotide sequence ID" value="NZ_JBHLTG010000002.1"/>
</dbReference>